<reference evidence="2" key="1">
    <citation type="submission" date="2021-02" db="EMBL/GenBank/DDBJ databases">
        <authorList>
            <person name="Nowell W R."/>
        </authorList>
    </citation>
    <scope>NUCLEOTIDE SEQUENCE</scope>
</reference>
<name>A0A815YF55_ADIRI</name>
<feature type="chain" id="PRO_5032628020" evidence="1">
    <location>
        <begin position="22"/>
        <end position="136"/>
    </location>
</feature>
<accession>A0A815YF55</accession>
<dbReference type="Proteomes" id="UP000663828">
    <property type="component" value="Unassembled WGS sequence"/>
</dbReference>
<organism evidence="2 3">
    <name type="scientific">Adineta ricciae</name>
    <name type="common">Rotifer</name>
    <dbReference type="NCBI Taxonomy" id="249248"/>
    <lineage>
        <taxon>Eukaryota</taxon>
        <taxon>Metazoa</taxon>
        <taxon>Spiralia</taxon>
        <taxon>Gnathifera</taxon>
        <taxon>Rotifera</taxon>
        <taxon>Eurotatoria</taxon>
        <taxon>Bdelloidea</taxon>
        <taxon>Adinetida</taxon>
        <taxon>Adinetidae</taxon>
        <taxon>Adineta</taxon>
    </lineage>
</organism>
<feature type="signal peptide" evidence="1">
    <location>
        <begin position="1"/>
        <end position="21"/>
    </location>
</feature>
<gene>
    <name evidence="2" type="ORF">XAT740_LOCUS44385</name>
</gene>
<dbReference type="AlphaFoldDB" id="A0A815YF55"/>
<evidence type="ECO:0000313" key="3">
    <source>
        <dbReference type="Proteomes" id="UP000663828"/>
    </source>
</evidence>
<dbReference type="EMBL" id="CAJNOR010005618">
    <property type="protein sequence ID" value="CAF1569932.1"/>
    <property type="molecule type" value="Genomic_DNA"/>
</dbReference>
<sequence length="136" mass="14885">MKVNSFTLLFGFLVTLLVTEAIEKGDIISQHNFDGSAEKTYWSASLGPLVQLVTTDRGNQALRIERNQPNSASTWVTVSLPAFTLSGSQIRIRALVKAVNISIPPNSWNGIKVMLHTQGPSGDNYPQQNLPQGTFD</sequence>
<evidence type="ECO:0000256" key="1">
    <source>
        <dbReference type="SAM" id="SignalP"/>
    </source>
</evidence>
<proteinExistence type="predicted"/>
<keyword evidence="3" id="KW-1185">Reference proteome</keyword>
<protein>
    <submittedName>
        <fullName evidence="2">Uncharacterized protein</fullName>
    </submittedName>
</protein>
<evidence type="ECO:0000313" key="2">
    <source>
        <dbReference type="EMBL" id="CAF1569932.1"/>
    </source>
</evidence>
<keyword evidence="1" id="KW-0732">Signal</keyword>
<feature type="non-terminal residue" evidence="2">
    <location>
        <position position="136"/>
    </location>
</feature>
<comment type="caution">
    <text evidence="2">The sequence shown here is derived from an EMBL/GenBank/DDBJ whole genome shotgun (WGS) entry which is preliminary data.</text>
</comment>